<accession>A0A9P6SUJ4</accession>
<reference evidence="2" key="1">
    <citation type="journal article" date="2020" name="Fungal Divers.">
        <title>Resolving the Mortierellaceae phylogeny through synthesis of multi-gene phylogenetics and phylogenomics.</title>
        <authorList>
            <person name="Vandepol N."/>
            <person name="Liber J."/>
            <person name="Desiro A."/>
            <person name="Na H."/>
            <person name="Kennedy M."/>
            <person name="Barry K."/>
            <person name="Grigoriev I.V."/>
            <person name="Miller A.N."/>
            <person name="O'Donnell K."/>
            <person name="Stajich J.E."/>
            <person name="Bonito G."/>
        </authorList>
    </citation>
    <scope>NUCLEOTIDE SEQUENCE</scope>
    <source>
        <strain evidence="2">MES-2147</strain>
    </source>
</reference>
<feature type="transmembrane region" description="Helical" evidence="1">
    <location>
        <begin position="472"/>
        <end position="490"/>
    </location>
</feature>
<keyword evidence="1" id="KW-0812">Transmembrane</keyword>
<evidence type="ECO:0000313" key="3">
    <source>
        <dbReference type="Proteomes" id="UP000749646"/>
    </source>
</evidence>
<protein>
    <submittedName>
        <fullName evidence="2">Uncharacterized protein</fullName>
    </submittedName>
</protein>
<gene>
    <name evidence="2" type="ORF">BGZ65_012169</name>
</gene>
<evidence type="ECO:0000313" key="2">
    <source>
        <dbReference type="EMBL" id="KAG0005009.1"/>
    </source>
</evidence>
<proteinExistence type="predicted"/>
<evidence type="ECO:0000256" key="1">
    <source>
        <dbReference type="SAM" id="Phobius"/>
    </source>
</evidence>
<dbReference type="AlphaFoldDB" id="A0A9P6SUJ4"/>
<keyword evidence="1" id="KW-0472">Membrane</keyword>
<sequence length="503" mass="55577">MILPFLNIFILAILLTVFRFLLVNTVSTALAVYSKYGGEYANSIRWSRDGGYIEMVKCLFNSRKTVSTSVSFAMAVTLIASLVASSLDKGVAKGIRPTIIMEPERDPYRANSTQFASGDTQFVFSGWNTVNPYGSNITNTIERLINDTRNIPAFEPGKMYTPRTSGYTILCESFPFTLTNQLGSDGECGSLAFNFNHGNATGPTSVVQSKDRLSIVQPGGILSSYTFDLTSSIYRKGHLCPLVNTFTNVDRDAFQRGMTALPKTYVAKCMNLTSGEVITLSRTSTKFWSSNDQDGDGFLKAVVETFGDKDDELIQAIHARTLNITSSPSSDRYFLMEAKSAGPFADAIACLLVLDNEFPPRFVESDCIYVNFFSLVLIPDNVDDFELLGKKRLDTQWTGTDLSPIITIEHSFKIVNGSITPYLLSDLRNSTETATKYFASLGLNLYGGYTYHWTFILFDVFNPKDALFIQDWLAYSVLGIAVVCLVVLGTKETIASNSDLTPK</sequence>
<keyword evidence="3" id="KW-1185">Reference proteome</keyword>
<dbReference type="EMBL" id="JAAAHW010000218">
    <property type="protein sequence ID" value="KAG0005009.1"/>
    <property type="molecule type" value="Genomic_DNA"/>
</dbReference>
<comment type="caution">
    <text evidence="2">The sequence shown here is derived from an EMBL/GenBank/DDBJ whole genome shotgun (WGS) entry which is preliminary data.</text>
</comment>
<keyword evidence="1" id="KW-1133">Transmembrane helix</keyword>
<name>A0A9P6SUJ4_9FUNG</name>
<dbReference type="Proteomes" id="UP000749646">
    <property type="component" value="Unassembled WGS sequence"/>
</dbReference>
<organism evidence="2 3">
    <name type="scientific">Modicella reniformis</name>
    <dbReference type="NCBI Taxonomy" id="1440133"/>
    <lineage>
        <taxon>Eukaryota</taxon>
        <taxon>Fungi</taxon>
        <taxon>Fungi incertae sedis</taxon>
        <taxon>Mucoromycota</taxon>
        <taxon>Mortierellomycotina</taxon>
        <taxon>Mortierellomycetes</taxon>
        <taxon>Mortierellales</taxon>
        <taxon>Mortierellaceae</taxon>
        <taxon>Modicella</taxon>
    </lineage>
</organism>
<dbReference type="OrthoDB" id="2405755at2759"/>